<dbReference type="Proteomes" id="UP001270266">
    <property type="component" value="Unassembled WGS sequence"/>
</dbReference>
<evidence type="ECO:0000256" key="1">
    <source>
        <dbReference type="SAM" id="MobiDB-lite"/>
    </source>
</evidence>
<dbReference type="InterPro" id="IPR013783">
    <property type="entry name" value="Ig-like_fold"/>
</dbReference>
<dbReference type="RefSeq" id="WP_320387461.1">
    <property type="nucleotide sequence ID" value="NZ_JARDVI010000008.1"/>
</dbReference>
<evidence type="ECO:0000313" key="3">
    <source>
        <dbReference type="EMBL" id="MDY0420230.1"/>
    </source>
</evidence>
<feature type="domain" description="Bacterial Ig-like" evidence="2">
    <location>
        <begin position="981"/>
        <end position="1057"/>
    </location>
</feature>
<evidence type="ECO:0000259" key="2">
    <source>
        <dbReference type="Pfam" id="PF19077"/>
    </source>
</evidence>
<feature type="domain" description="Bacterial Ig-like" evidence="2">
    <location>
        <begin position="1403"/>
        <end position="1491"/>
    </location>
</feature>
<evidence type="ECO:0000313" key="4">
    <source>
        <dbReference type="Proteomes" id="UP001270266"/>
    </source>
</evidence>
<gene>
    <name evidence="3" type="ORF">PYW49_21495</name>
</gene>
<dbReference type="Gene3D" id="2.60.40.10">
    <property type="entry name" value="Immunoglobulins"/>
    <property type="match status" value="12"/>
</dbReference>
<feature type="region of interest" description="Disordered" evidence="1">
    <location>
        <begin position="38"/>
        <end position="57"/>
    </location>
</feature>
<comment type="caution">
    <text evidence="3">The sequence shown here is derived from an EMBL/GenBank/DDBJ whole genome shotgun (WGS) entry which is preliminary data.</text>
</comment>
<sequence length="1907" mass="199380">MKKTITTNNNTENIAAMATLPPLPTDVLLWNDYQFPREINNGDPSEDNTPTFSGKGEPGMTAVIDLGGGQSVRVPVDSTGNWSWTPAPALADGSYTWSVSLEDAQGNRGPSTPPISFTIDTVGNAVSISHAEDNTGTLTNPLASGSSTDDVNPVIVGTATPGSVVTLYVDGNPVGSMTADPVTGEWAIEINPALESGKTYEITAGEYSGPGEIPAPTRPFLLTVDTVVPTGSFDRIEDNEGRYQGDVANPGVTDDTTPTLHGTGRPGDIVYVRNGSDIIGSTTVRADNSWEYTLPEQTNGTALDVSVVFRGPTGVESAPTAPWKLVIDTDAPSKPIIGDVEDDQGPVVGPIHNGDTTDDTKPVFSGEGAVPGDTVELVVDDEVVGTAIVGDDGKWEVTPENPLKDGEHEAVVVISDPAGNASEPSDPIGFIVDTQPPAKPTIDTVFDDAGQQTGNIANGGITDDSTPDFTGTAEKGSLVFIIVNGKTVDSVTADAATGVWTWTPALGLANGHYDVTVVAQDKAGLRSEPSDAFSFDLLAGGIPTAPAITDVIDDVDAHVGTIQNGGITNDARPTITGTAQDGTTVYLYDGTNPNPIGSAVVTGGRWTIEFDADLAQGEHRFRAVAEDVTGNRSPETGEWVIIVDSVDPLAATDIELWDDFGTPGLIANDDTTDDNTPTYRGKGEANGTAIIDLGNGTIVRVPVDDKGNWSYTPAPALADGDYTWKVSIEDKAGNVGPESAPIHFIVDTSHNGVSISHVVDDQGDITGNLGSGSHTDDTTPTVVGRATAGALVKVYVDGKYIDSVRADAVTGEWQYTLNPALTADATYKITASEDAGAGESAQTAPFELTLDTRIPTGSLDRVADDVGTIQGDLANPAVTDDTTPTLYGKGVAGDVVFIYDGTRLIDSVTVGPANTWNYTMPQQNNGSELSLTAVFQSPTGVKSAPTAAWNLTIDTEAPNAPAITGMYDDANTLIADGSRSRDTTPELRGTAEKDSLVKIYVPGSNVPVGSVYADANGDWKWTSPTLSDTQHNFFVKAQDQAGNLSGESNHYGLEVDTKAATPVILGAYDNVEGGIYNGLVPNGGLSNDGSMELRGTAEANSIIYIYNAYNDGVLDTVKADAKGNWSWSRSVADTAAGRPHMFYTIAKDDLGNVSGKSATYSLNVDTVNAAPVITGAYDDVAGGVYNGLVANGGVTNDKTPELRGTAEPGSVVYIVIDNYGTVAGSVKADANGSWKLPIATNYNQQYNFHAYSVDPAGNRSADSAKFAITVDTVNNAPVITGSWDDVQGGVYNGLVGNGGVTNDRTLDLRGTAEAGSVVYIINPANGGVHGSTTAGANGQWSFPLTTNYNQTYNFQAYSVDKAGNRSVNSTNFAITVDTVVAAPNVTVITDNVAGGKVGNLVDGERTNDNRPTITGNGAEAGAKIEIVLALGNQGWSNNNLVYTTTAKADGTWSLEIPKALQDGTWYFRANQTDQAGNKSALGNQHYVVVDTVAAAPVITAVVDNVAGGKVGNLVDAEKTNDNRPTITGNGAEAGAKIEIWLAGPTTGSGWTSGKNIIYTTTAKADGTWSLEIPTALPDGTWYFRAKQIDTAGNSSALGAQRYVTVETWSPENFLITSVSGGGYFDVVGEVITVKGVGGIPGHTVSLRGGLTPTLAGTTGRVLDDGTWTVTLTLAQWRAIGLSAPGNGNGFAAVFTVVDVANTSIHTYNGVPITVDGMLLRNSRSMRSFSVEENTQPVHEEQRVNSEENKPAKAPVVAQNEDDNASKQDASTEQKGVEHDAVNHTLTLAGDAKDSIDLSKLVGKDQQVSTIDMNNGKADVLNINVNDVLTHAEKDMFIADGNKQLMVQGNKGDVLNLNDLLPDNSDPGNWTNAGNVKVSGVEYQVYQMENLDVELLVQNGVTVNVNNH</sequence>
<dbReference type="Gene3D" id="3.30.420.430">
    <property type="match status" value="3"/>
</dbReference>
<reference evidence="3 4" key="1">
    <citation type="submission" date="2023-02" db="EMBL/GenBank/DDBJ databases">
        <title>The draft genomes of Enterobacter strains.</title>
        <authorList>
            <person name="He Y."/>
            <person name="Feng Y."/>
            <person name="Zong Z."/>
        </authorList>
    </citation>
    <scope>NUCLEOTIDE SEQUENCE [LARGE SCALE GENOMIC DNA]</scope>
    <source>
        <strain evidence="3 4">170198</strain>
    </source>
</reference>
<feature type="domain" description="Bacterial Ig-like" evidence="2">
    <location>
        <begin position="46"/>
        <end position="121"/>
    </location>
</feature>
<dbReference type="Pfam" id="PF19077">
    <property type="entry name" value="Big_13"/>
    <property type="match status" value="12"/>
</dbReference>
<feature type="domain" description="Bacterial Ig-like" evidence="2">
    <location>
        <begin position="664"/>
        <end position="748"/>
    </location>
</feature>
<dbReference type="EMBL" id="JARDVI010000008">
    <property type="protein sequence ID" value="MDY0420230.1"/>
    <property type="molecule type" value="Genomic_DNA"/>
</dbReference>
<dbReference type="InterPro" id="IPR044016">
    <property type="entry name" value="Big_13"/>
</dbReference>
<name>A0ABU5D8B1_9ENTR</name>
<protein>
    <submittedName>
        <fullName evidence="3">Ig-like domain-containing protein</fullName>
    </submittedName>
</protein>
<feature type="region of interest" description="Disordered" evidence="1">
    <location>
        <begin position="1728"/>
        <end position="1776"/>
    </location>
</feature>
<feature type="domain" description="Bacterial Ig-like" evidence="2">
    <location>
        <begin position="1296"/>
        <end position="1378"/>
    </location>
</feature>
<organism evidence="3 4">
    <name type="scientific">Enterobacter chinensis</name>
    <dbReference type="NCBI Taxonomy" id="3030997"/>
    <lineage>
        <taxon>Bacteria</taxon>
        <taxon>Pseudomonadati</taxon>
        <taxon>Pseudomonadota</taxon>
        <taxon>Gammaproteobacteria</taxon>
        <taxon>Enterobacterales</taxon>
        <taxon>Enterobacteriaceae</taxon>
        <taxon>Enterobacter</taxon>
    </lineage>
</organism>
<feature type="domain" description="Bacterial Ig-like" evidence="2">
    <location>
        <begin position="447"/>
        <end position="531"/>
    </location>
</feature>
<keyword evidence="4" id="KW-1185">Reference proteome</keyword>
<proteinExistence type="predicted"/>
<feature type="region of interest" description="Disordered" evidence="1">
    <location>
        <begin position="241"/>
        <end position="266"/>
    </location>
</feature>
<feature type="domain" description="Bacterial Ig-like" evidence="2">
    <location>
        <begin position="1190"/>
        <end position="1272"/>
    </location>
</feature>
<feature type="compositionally biased region" description="Basic and acidic residues" evidence="1">
    <location>
        <begin position="1763"/>
        <end position="1776"/>
    </location>
</feature>
<accession>A0ABU5D8B1</accession>
<feature type="domain" description="Bacterial Ig-like" evidence="2">
    <location>
        <begin position="354"/>
        <end position="434"/>
    </location>
</feature>
<feature type="domain" description="Bacterial Ig-like" evidence="2">
    <location>
        <begin position="1515"/>
        <end position="1597"/>
    </location>
</feature>
<feature type="domain" description="Bacterial Ig-like" evidence="2">
    <location>
        <begin position="245"/>
        <end position="329"/>
    </location>
</feature>
<feature type="domain" description="Bacterial Ig-like" evidence="2">
    <location>
        <begin position="760"/>
        <end position="852"/>
    </location>
</feature>
<dbReference type="NCBIfam" id="NF033510">
    <property type="entry name" value="Ca_tandemer"/>
    <property type="match status" value="10"/>
</dbReference>
<feature type="domain" description="Bacterial Ig-like" evidence="2">
    <location>
        <begin position="558"/>
        <end position="637"/>
    </location>
</feature>
<feature type="compositionally biased region" description="Basic and acidic residues" evidence="1">
    <location>
        <begin position="1737"/>
        <end position="1750"/>
    </location>
</feature>